<evidence type="ECO:0000256" key="2">
    <source>
        <dbReference type="ARBA" id="ARBA00022692"/>
    </source>
</evidence>
<dbReference type="Pfam" id="PF08507">
    <property type="entry name" value="COPI_assoc"/>
    <property type="match status" value="1"/>
</dbReference>
<protein>
    <submittedName>
        <fullName evidence="7">Golgi apparatus membrane protein tvp15</fullName>
    </submittedName>
</protein>
<dbReference type="AlphaFoldDB" id="A0A9Q0LP76"/>
<feature type="transmembrane region" description="Helical" evidence="6">
    <location>
        <begin position="44"/>
        <end position="63"/>
    </location>
</feature>
<organism evidence="7 8">
    <name type="scientific">Anaeramoeba ignava</name>
    <name type="common">Anaerobic marine amoeba</name>
    <dbReference type="NCBI Taxonomy" id="1746090"/>
    <lineage>
        <taxon>Eukaryota</taxon>
        <taxon>Metamonada</taxon>
        <taxon>Anaeramoebidae</taxon>
        <taxon>Anaeramoeba</taxon>
    </lineage>
</organism>
<evidence type="ECO:0000256" key="5">
    <source>
        <dbReference type="SAM" id="MobiDB-lite"/>
    </source>
</evidence>
<name>A0A9Q0LP76_ANAIG</name>
<dbReference type="Proteomes" id="UP001149090">
    <property type="component" value="Unassembled WGS sequence"/>
</dbReference>
<evidence type="ECO:0000256" key="1">
    <source>
        <dbReference type="ARBA" id="ARBA00004141"/>
    </source>
</evidence>
<proteinExistence type="predicted"/>
<evidence type="ECO:0000256" key="4">
    <source>
        <dbReference type="ARBA" id="ARBA00023136"/>
    </source>
</evidence>
<reference evidence="7" key="1">
    <citation type="submission" date="2022-10" db="EMBL/GenBank/DDBJ databases">
        <title>Novel sulphate-reducing endosymbionts in the free-living metamonad Anaeramoeba.</title>
        <authorList>
            <person name="Jerlstrom-Hultqvist J."/>
            <person name="Cepicka I."/>
            <person name="Gallot-Lavallee L."/>
            <person name="Salas-Leiva D."/>
            <person name="Curtis B.A."/>
            <person name="Zahonova K."/>
            <person name="Pipaliya S."/>
            <person name="Dacks J."/>
            <person name="Roger A.J."/>
        </authorList>
    </citation>
    <scope>NUCLEOTIDE SEQUENCE</scope>
    <source>
        <strain evidence="7">BMAN</strain>
    </source>
</reference>
<dbReference type="GO" id="GO:0016020">
    <property type="term" value="C:membrane"/>
    <property type="evidence" value="ECO:0007669"/>
    <property type="project" value="UniProtKB-SubCell"/>
</dbReference>
<feature type="transmembrane region" description="Helical" evidence="6">
    <location>
        <begin position="12"/>
        <end position="32"/>
    </location>
</feature>
<comment type="caution">
    <text evidence="7">The sequence shown here is derived from an EMBL/GenBank/DDBJ whole genome shotgun (WGS) entry which is preliminary data.</text>
</comment>
<feature type="compositionally biased region" description="Basic and acidic residues" evidence="5">
    <location>
        <begin position="145"/>
        <end position="162"/>
    </location>
</feature>
<dbReference type="PANTHER" id="PTHR28128">
    <property type="entry name" value="GOLGI APPARATUS MEMBRANE PROTEIN TVP15"/>
    <property type="match status" value="1"/>
</dbReference>
<evidence type="ECO:0000313" key="7">
    <source>
        <dbReference type="EMBL" id="KAJ5076216.1"/>
    </source>
</evidence>
<keyword evidence="8" id="KW-1185">Reference proteome</keyword>
<feature type="transmembrane region" description="Helical" evidence="6">
    <location>
        <begin position="75"/>
        <end position="96"/>
    </location>
</feature>
<comment type="subcellular location">
    <subcellularLocation>
        <location evidence="1">Membrane</location>
        <topology evidence="1">Multi-pass membrane protein</topology>
    </subcellularLocation>
</comment>
<dbReference type="EMBL" id="JAPDFW010000062">
    <property type="protein sequence ID" value="KAJ5076216.1"/>
    <property type="molecule type" value="Genomic_DNA"/>
</dbReference>
<feature type="region of interest" description="Disordered" evidence="5">
    <location>
        <begin position="145"/>
        <end position="174"/>
    </location>
</feature>
<keyword evidence="3 6" id="KW-1133">Transmembrane helix</keyword>
<dbReference type="InterPro" id="IPR013714">
    <property type="entry name" value="Golgi_TVP15"/>
</dbReference>
<evidence type="ECO:0000256" key="3">
    <source>
        <dbReference type="ARBA" id="ARBA00022989"/>
    </source>
</evidence>
<keyword evidence="2 6" id="KW-0812">Transmembrane</keyword>
<evidence type="ECO:0000256" key="6">
    <source>
        <dbReference type="SAM" id="Phobius"/>
    </source>
</evidence>
<evidence type="ECO:0000313" key="8">
    <source>
        <dbReference type="Proteomes" id="UP001149090"/>
    </source>
</evidence>
<keyword evidence="4 6" id="KW-0472">Membrane</keyword>
<accession>A0A9Q0LP76</accession>
<sequence length="174" mass="19675">MGLNSGLFKLIFNILILAFLTQLIIPAIVVMFKESNSSLNLDQFFLAFYATIFGIVCVFAVLLDRFQYFFLQFGFLRSYVGRGLFLIYASSFGIASGQNYQFFMIVGILGLIGGIATAIVGYIFFRDELKDDGFEPLRSTSIKTENKDDEKYTKIANERDNENAPLDAPDQDKF</sequence>
<dbReference type="PANTHER" id="PTHR28128:SF1">
    <property type="entry name" value="GOLGI APPARATUS MEMBRANE PROTEIN TVP15"/>
    <property type="match status" value="1"/>
</dbReference>
<gene>
    <name evidence="7" type="ORF">M0811_06495</name>
</gene>
<feature type="transmembrane region" description="Helical" evidence="6">
    <location>
        <begin position="102"/>
        <end position="125"/>
    </location>
</feature>